<dbReference type="InterPro" id="IPR041854">
    <property type="entry name" value="BFD-like_2Fe2S-bd_dom_sf"/>
</dbReference>
<sequence>MIYCVCRQINTEKVDFAACNGAKTARCVLAHYGERFNCGKCASSIQERLDAKLAPALPIAAE</sequence>
<comment type="caution">
    <text evidence="1">The sequence shown here is derived from an EMBL/GenBank/DDBJ whole genome shotgun (WGS) entry which is preliminary data.</text>
</comment>
<dbReference type="Gene3D" id="1.10.10.1100">
    <property type="entry name" value="BFD-like [2Fe-2S]-binding domain"/>
    <property type="match status" value="1"/>
</dbReference>
<accession>A0A420WEY5</accession>
<keyword evidence="2" id="KW-1185">Reference proteome</keyword>
<name>A0A420WEY5_9PROT</name>
<proteinExistence type="predicted"/>
<organism evidence="1 2">
    <name type="scientific">Litorimonas taeanensis</name>
    <dbReference type="NCBI Taxonomy" id="568099"/>
    <lineage>
        <taxon>Bacteria</taxon>
        <taxon>Pseudomonadati</taxon>
        <taxon>Pseudomonadota</taxon>
        <taxon>Alphaproteobacteria</taxon>
        <taxon>Maricaulales</taxon>
        <taxon>Robiginitomaculaceae</taxon>
    </lineage>
</organism>
<dbReference type="EMBL" id="RBII01000002">
    <property type="protein sequence ID" value="RKQ69546.1"/>
    <property type="molecule type" value="Genomic_DNA"/>
</dbReference>
<dbReference type="InParanoid" id="A0A420WEY5"/>
<evidence type="ECO:0000313" key="2">
    <source>
        <dbReference type="Proteomes" id="UP000282211"/>
    </source>
</evidence>
<protein>
    <submittedName>
        <fullName evidence="1">Bacterioferritin-associated ferredoxin</fullName>
    </submittedName>
</protein>
<evidence type="ECO:0000313" key="1">
    <source>
        <dbReference type="EMBL" id="RKQ69546.1"/>
    </source>
</evidence>
<dbReference type="AlphaFoldDB" id="A0A420WEY5"/>
<reference evidence="1 2" key="1">
    <citation type="submission" date="2018-10" db="EMBL/GenBank/DDBJ databases">
        <title>Genomic Encyclopedia of Type Strains, Phase IV (KMG-IV): sequencing the most valuable type-strain genomes for metagenomic binning, comparative biology and taxonomic classification.</title>
        <authorList>
            <person name="Goeker M."/>
        </authorList>
    </citation>
    <scope>NUCLEOTIDE SEQUENCE [LARGE SCALE GENOMIC DNA]</scope>
    <source>
        <strain evidence="1 2">DSM 22008</strain>
    </source>
</reference>
<dbReference type="Proteomes" id="UP000282211">
    <property type="component" value="Unassembled WGS sequence"/>
</dbReference>
<gene>
    <name evidence="1" type="ORF">DES40_2347</name>
</gene>